<keyword evidence="5" id="KW-1185">Reference proteome</keyword>
<dbReference type="AlphaFoldDB" id="A0A4Z2FZS1"/>
<feature type="region of interest" description="Disordered" evidence="1">
    <location>
        <begin position="544"/>
        <end position="563"/>
    </location>
</feature>
<feature type="transmembrane region" description="Helical" evidence="2">
    <location>
        <begin position="188"/>
        <end position="214"/>
    </location>
</feature>
<dbReference type="EMBL" id="SRLO01000791">
    <property type="protein sequence ID" value="TNN46390.1"/>
    <property type="molecule type" value="Genomic_DNA"/>
</dbReference>
<feature type="region of interest" description="Disordered" evidence="1">
    <location>
        <begin position="697"/>
        <end position="765"/>
    </location>
</feature>
<evidence type="ECO:0000256" key="2">
    <source>
        <dbReference type="SAM" id="Phobius"/>
    </source>
</evidence>
<dbReference type="InterPro" id="IPR003961">
    <property type="entry name" value="FN3_dom"/>
</dbReference>
<evidence type="ECO:0000313" key="5">
    <source>
        <dbReference type="Proteomes" id="UP000314294"/>
    </source>
</evidence>
<dbReference type="OrthoDB" id="6234674at2759"/>
<keyword evidence="2" id="KW-0812">Transmembrane</keyword>
<feature type="region of interest" description="Disordered" evidence="1">
    <location>
        <begin position="895"/>
        <end position="918"/>
    </location>
</feature>
<feature type="region of interest" description="Disordered" evidence="1">
    <location>
        <begin position="1"/>
        <end position="30"/>
    </location>
</feature>
<name>A0A4Z2FZS1_9TELE</name>
<feature type="region of interest" description="Disordered" evidence="1">
    <location>
        <begin position="619"/>
        <end position="655"/>
    </location>
</feature>
<proteinExistence type="predicted"/>
<dbReference type="Proteomes" id="UP000314294">
    <property type="component" value="Unassembled WGS sequence"/>
</dbReference>
<feature type="compositionally biased region" description="Basic and acidic residues" evidence="1">
    <location>
        <begin position="746"/>
        <end position="765"/>
    </location>
</feature>
<feature type="compositionally biased region" description="Basic and acidic residues" evidence="1">
    <location>
        <begin position="943"/>
        <end position="957"/>
    </location>
</feature>
<feature type="region of interest" description="Disordered" evidence="1">
    <location>
        <begin position="246"/>
        <end position="346"/>
    </location>
</feature>
<dbReference type="PROSITE" id="PS50853">
    <property type="entry name" value="FN3"/>
    <property type="match status" value="1"/>
</dbReference>
<dbReference type="Gene3D" id="2.60.40.10">
    <property type="entry name" value="Immunoglobulins"/>
    <property type="match status" value="1"/>
</dbReference>
<accession>A0A4Z2FZS1</accession>
<keyword evidence="2" id="KW-0472">Membrane</keyword>
<feature type="compositionally biased region" description="Low complexity" evidence="1">
    <location>
        <begin position="246"/>
        <end position="260"/>
    </location>
</feature>
<sequence length="984" mass="107878">MAKETCETNRRAEKYNTPNREGEDVAPAERQSPLAFRWKLRPDAAAPHKAAAAAASVSSVERLCILKDPPARSSRPRPPAALSARRGSAGVVLRWSAPEAQRPPVTGFVLQSRTAPGEWLQHLDRDVGADSREMLVPGLRKDCVYELRLLSRRGELLSEPSPSVNVSTMGMEIHPATSRLLDLVPEPLLAGVLGGVGFMFLALALLLGAACVVGRRRDRRRRKKRHDSVLKTSLLPASVLYPTTCSTATTSSSSQTDCSSFGVESRHHHHRRKQLPSSVYGSGRLTRTTSSPIPSPIEMISRGPDGRFALLPYGRDTQSVDIEESGGRRDRAGVRRSASVHSERENRKHPAFVLSVDLLPSEPAETDSAGQNLGVVRGPFISDRKADRGGFLDFSSLGSDSSLATVPHHDRGITPTFPVLPHIRSGLGQPSTNASALVLQMEHERERGNLSHCLKLAQEREELERELHRYTLEREHPDLESGEVGRNKLVWEYRSSTLPHRYPQGIKESFALSQSPFSSSSVQWGVRPPLTLIPTRTRFSASSSSFESGDFLRPAPSFPEQTPLLSREAGSFSKGRLTLPHPSSKHQRHERVEAAPEGYDNSPQSTVLVMQTNDSCSGVRRQNRLSHGGLSTASFRGDKHTEGSNWAAGGAPDSARAEEAFPRPTREDAACVEMSVDEPELGARATPMLHDRIASHVQHGRSLTRGGQRGGASRSASLHYGGPGDIVTFPAPPGTESLRAATHGSKLWDAKQRSQSLDSRRRKESSFLPPDAWIDSLSQENCSDASARRPVALLWNPKSTMTRKISKSPFAASRSPPASDALPLRSRPERTEPKADVPRHWEPRREAPIFPNSAKWPVDYREAVKQAGDSLEAMMEASRCLPPDHHYQETQEVEAGGYEAPESGSSYSSYASSGRGSMEPANGRLSLCQLSPTLTCSPETVDEGQRSTEDKDKHIHPMEPGQRYKGANERELCVMEENVRVLGL</sequence>
<reference evidence="4 5" key="1">
    <citation type="submission" date="2019-03" db="EMBL/GenBank/DDBJ databases">
        <title>First draft genome of Liparis tanakae, snailfish: a comprehensive survey of snailfish specific genes.</title>
        <authorList>
            <person name="Kim W."/>
            <person name="Song I."/>
            <person name="Jeong J.-H."/>
            <person name="Kim D."/>
            <person name="Kim S."/>
            <person name="Ryu S."/>
            <person name="Song J.Y."/>
            <person name="Lee S.K."/>
        </authorList>
    </citation>
    <scope>NUCLEOTIDE SEQUENCE [LARGE SCALE GENOMIC DNA]</scope>
    <source>
        <tissue evidence="4">Muscle</tissue>
    </source>
</reference>
<evidence type="ECO:0000313" key="4">
    <source>
        <dbReference type="EMBL" id="TNN46390.1"/>
    </source>
</evidence>
<evidence type="ECO:0000256" key="1">
    <source>
        <dbReference type="SAM" id="MobiDB-lite"/>
    </source>
</evidence>
<dbReference type="InterPro" id="IPR013783">
    <property type="entry name" value="Ig-like_fold"/>
</dbReference>
<feature type="region of interest" description="Disordered" evidence="1">
    <location>
        <begin position="804"/>
        <end position="846"/>
    </location>
</feature>
<feature type="compositionally biased region" description="Basic and acidic residues" evidence="1">
    <location>
        <begin position="826"/>
        <end position="846"/>
    </location>
</feature>
<feature type="domain" description="Fibronectin type-III" evidence="3">
    <location>
        <begin position="75"/>
        <end position="171"/>
    </location>
</feature>
<keyword evidence="2" id="KW-1133">Transmembrane helix</keyword>
<dbReference type="CDD" id="cd00063">
    <property type="entry name" value="FN3"/>
    <property type="match status" value="1"/>
</dbReference>
<dbReference type="SUPFAM" id="SSF49265">
    <property type="entry name" value="Fibronectin type III"/>
    <property type="match status" value="1"/>
</dbReference>
<gene>
    <name evidence="4" type="primary">IGSF9</name>
    <name evidence="4" type="ORF">EYF80_043423</name>
</gene>
<organism evidence="4 5">
    <name type="scientific">Liparis tanakae</name>
    <name type="common">Tanaka's snailfish</name>
    <dbReference type="NCBI Taxonomy" id="230148"/>
    <lineage>
        <taxon>Eukaryota</taxon>
        <taxon>Metazoa</taxon>
        <taxon>Chordata</taxon>
        <taxon>Craniata</taxon>
        <taxon>Vertebrata</taxon>
        <taxon>Euteleostomi</taxon>
        <taxon>Actinopterygii</taxon>
        <taxon>Neopterygii</taxon>
        <taxon>Teleostei</taxon>
        <taxon>Neoteleostei</taxon>
        <taxon>Acanthomorphata</taxon>
        <taxon>Eupercaria</taxon>
        <taxon>Perciformes</taxon>
        <taxon>Cottioidei</taxon>
        <taxon>Cottales</taxon>
        <taxon>Liparidae</taxon>
        <taxon>Liparis</taxon>
    </lineage>
</organism>
<evidence type="ECO:0000259" key="3">
    <source>
        <dbReference type="PROSITE" id="PS50853"/>
    </source>
</evidence>
<comment type="caution">
    <text evidence="4">The sequence shown here is derived from an EMBL/GenBank/DDBJ whole genome shotgun (WGS) entry which is preliminary data.</text>
</comment>
<feature type="compositionally biased region" description="Low complexity" evidence="1">
    <location>
        <begin position="895"/>
        <end position="917"/>
    </location>
</feature>
<dbReference type="InterPro" id="IPR036116">
    <property type="entry name" value="FN3_sf"/>
</dbReference>
<feature type="region of interest" description="Disordered" evidence="1">
    <location>
        <begin position="936"/>
        <end position="967"/>
    </location>
</feature>
<feature type="compositionally biased region" description="Low complexity" evidence="1">
    <location>
        <begin position="808"/>
        <end position="823"/>
    </location>
</feature>
<feature type="compositionally biased region" description="Low complexity" evidence="1">
    <location>
        <begin position="284"/>
        <end position="302"/>
    </location>
</feature>
<protein>
    <submittedName>
        <fullName evidence="4">Protein turtle A</fullName>
    </submittedName>
</protein>
<feature type="compositionally biased region" description="Basic and acidic residues" evidence="1">
    <location>
        <begin position="1"/>
        <end position="14"/>
    </location>
</feature>